<evidence type="ECO:0000256" key="6">
    <source>
        <dbReference type="ARBA" id="ARBA00023040"/>
    </source>
</evidence>
<protein>
    <submittedName>
        <fullName evidence="11">11579_t:CDS:1</fullName>
    </submittedName>
</protein>
<dbReference type="GO" id="GO:0004932">
    <property type="term" value="F:mating-type factor pheromone receptor activity"/>
    <property type="evidence" value="ECO:0007669"/>
    <property type="project" value="InterPro"/>
</dbReference>
<keyword evidence="9" id="KW-0807">Transducer</keyword>
<evidence type="ECO:0000256" key="9">
    <source>
        <dbReference type="ARBA" id="ARBA00023224"/>
    </source>
</evidence>
<feature type="transmembrane region" description="Helical" evidence="10">
    <location>
        <begin position="205"/>
        <end position="225"/>
    </location>
</feature>
<organism evidence="11 12">
    <name type="scientific">Diversispora eburnea</name>
    <dbReference type="NCBI Taxonomy" id="1213867"/>
    <lineage>
        <taxon>Eukaryota</taxon>
        <taxon>Fungi</taxon>
        <taxon>Fungi incertae sedis</taxon>
        <taxon>Mucoromycota</taxon>
        <taxon>Glomeromycotina</taxon>
        <taxon>Glomeromycetes</taxon>
        <taxon>Diversisporales</taxon>
        <taxon>Diversisporaceae</taxon>
        <taxon>Diversispora</taxon>
    </lineage>
</organism>
<proteinExistence type="inferred from homology"/>
<evidence type="ECO:0000256" key="1">
    <source>
        <dbReference type="ARBA" id="ARBA00004141"/>
    </source>
</evidence>
<evidence type="ECO:0000256" key="3">
    <source>
        <dbReference type="ARBA" id="ARBA00022507"/>
    </source>
</evidence>
<comment type="caution">
    <text evidence="11">The sequence shown here is derived from an EMBL/GenBank/DDBJ whole genome shotgun (WGS) entry which is preliminary data.</text>
</comment>
<dbReference type="AlphaFoldDB" id="A0A9N9CNG9"/>
<evidence type="ECO:0000256" key="4">
    <source>
        <dbReference type="ARBA" id="ARBA00022692"/>
    </source>
</evidence>
<evidence type="ECO:0000256" key="7">
    <source>
        <dbReference type="ARBA" id="ARBA00023136"/>
    </source>
</evidence>
<accession>A0A9N9CNG9</accession>
<keyword evidence="8" id="KW-0675">Receptor</keyword>
<name>A0A9N9CNG9_9GLOM</name>
<feature type="non-terminal residue" evidence="11">
    <location>
        <position position="364"/>
    </location>
</feature>
<feature type="transmembrane region" description="Helical" evidence="10">
    <location>
        <begin position="114"/>
        <end position="131"/>
    </location>
</feature>
<keyword evidence="3" id="KW-0589">Pheromone response</keyword>
<dbReference type="PANTHER" id="PTHR28097:SF1">
    <property type="entry name" value="PHEROMONE A FACTOR RECEPTOR"/>
    <property type="match status" value="1"/>
</dbReference>
<keyword evidence="5 10" id="KW-1133">Transmembrane helix</keyword>
<keyword evidence="4 10" id="KW-0812">Transmembrane</keyword>
<sequence>MVDFMFTSSSLIASLLCIIPGIFHIQTRNWGAIFMTFWVLCTNLINFTNSLLWANDLEDKARIYCLISTPLYVGSSWGLLSSIACMIHTLYTYVANPIILSERVKKRQMIRDTIVSIILPVIGVGLNYLVQTNIYGIRPVLGCFAPAHKDWVFIFVNAIWPVIISGTGCYYAARTSYAIIKKRLEIKSLLRINESGLNTAKFYRLVFFCITFLLLSFPSSLLILFSNLTLSLQPYNFKQVHENFWKVEFFTGDNLGVSFFDYSKPLVGFFVFLFFGTGQDALATYARWARVCKLDLCFNCLKVKESNDNMSEYHSKQAKFDLTSGLKFKINGLNTITNDNSDYDDLDLNDDFYQKRDLNDTATF</sequence>
<evidence type="ECO:0000256" key="10">
    <source>
        <dbReference type="SAM" id="Phobius"/>
    </source>
</evidence>
<dbReference type="Proteomes" id="UP000789706">
    <property type="component" value="Unassembled WGS sequence"/>
</dbReference>
<dbReference type="PRINTS" id="PR00899">
    <property type="entry name" value="GPCRSTE3"/>
</dbReference>
<dbReference type="PANTHER" id="PTHR28097">
    <property type="entry name" value="PHEROMONE A FACTOR RECEPTOR"/>
    <property type="match status" value="1"/>
</dbReference>
<feature type="transmembrane region" description="Helical" evidence="10">
    <location>
        <begin position="74"/>
        <end position="94"/>
    </location>
</feature>
<feature type="transmembrane region" description="Helical" evidence="10">
    <location>
        <begin position="32"/>
        <end position="54"/>
    </location>
</feature>
<feature type="transmembrane region" description="Helical" evidence="10">
    <location>
        <begin position="6"/>
        <end position="25"/>
    </location>
</feature>
<keyword evidence="12" id="KW-1185">Reference proteome</keyword>
<evidence type="ECO:0000256" key="2">
    <source>
        <dbReference type="ARBA" id="ARBA00011085"/>
    </source>
</evidence>
<dbReference type="Pfam" id="PF02076">
    <property type="entry name" value="STE3"/>
    <property type="match status" value="1"/>
</dbReference>
<comment type="subcellular location">
    <subcellularLocation>
        <location evidence="1">Membrane</location>
        <topology evidence="1">Multi-pass membrane protein</topology>
    </subcellularLocation>
</comment>
<comment type="similarity">
    <text evidence="2">Belongs to the G-protein coupled receptor 4 family.</text>
</comment>
<dbReference type="InterPro" id="IPR001499">
    <property type="entry name" value="GPCR_STE3"/>
</dbReference>
<dbReference type="EMBL" id="CAJVPK010002197">
    <property type="protein sequence ID" value="CAG8608288.1"/>
    <property type="molecule type" value="Genomic_DNA"/>
</dbReference>
<dbReference type="GO" id="GO:0005886">
    <property type="term" value="C:plasma membrane"/>
    <property type="evidence" value="ECO:0007669"/>
    <property type="project" value="TreeGrafter"/>
</dbReference>
<gene>
    <name evidence="11" type="ORF">DEBURN_LOCUS9854</name>
</gene>
<evidence type="ECO:0000313" key="12">
    <source>
        <dbReference type="Proteomes" id="UP000789706"/>
    </source>
</evidence>
<evidence type="ECO:0000313" key="11">
    <source>
        <dbReference type="EMBL" id="CAG8608288.1"/>
    </source>
</evidence>
<evidence type="ECO:0000256" key="5">
    <source>
        <dbReference type="ARBA" id="ARBA00022989"/>
    </source>
</evidence>
<feature type="transmembrane region" description="Helical" evidence="10">
    <location>
        <begin position="266"/>
        <end position="286"/>
    </location>
</feature>
<evidence type="ECO:0000256" key="8">
    <source>
        <dbReference type="ARBA" id="ARBA00023170"/>
    </source>
</evidence>
<dbReference type="GO" id="GO:0000750">
    <property type="term" value="P:pheromone-dependent signal transduction involved in conjugation with cellular fusion"/>
    <property type="evidence" value="ECO:0007669"/>
    <property type="project" value="TreeGrafter"/>
</dbReference>
<feature type="transmembrane region" description="Helical" evidence="10">
    <location>
        <begin position="151"/>
        <end position="173"/>
    </location>
</feature>
<reference evidence="11" key="1">
    <citation type="submission" date="2021-06" db="EMBL/GenBank/DDBJ databases">
        <authorList>
            <person name="Kallberg Y."/>
            <person name="Tangrot J."/>
            <person name="Rosling A."/>
        </authorList>
    </citation>
    <scope>NUCLEOTIDE SEQUENCE</scope>
    <source>
        <strain evidence="11">AZ414A</strain>
    </source>
</reference>
<dbReference type="OrthoDB" id="2874149at2759"/>
<keyword evidence="7 10" id="KW-0472">Membrane</keyword>
<keyword evidence="6" id="KW-0297">G-protein coupled receptor</keyword>